<protein>
    <submittedName>
        <fullName evidence="1">Uncharacterized protein</fullName>
    </submittedName>
</protein>
<accession>A0A1M6KKL9</accession>
<reference evidence="1 2" key="1">
    <citation type="submission" date="2016-11" db="EMBL/GenBank/DDBJ databases">
        <authorList>
            <person name="Jaros S."/>
            <person name="Januszkiewicz K."/>
            <person name="Wedrychowicz H."/>
        </authorList>
    </citation>
    <scope>NUCLEOTIDE SEQUENCE [LARGE SCALE GENOMIC DNA]</scope>
    <source>
        <strain evidence="1 2">DSM 15929</strain>
    </source>
</reference>
<dbReference type="EMBL" id="FRAC01000006">
    <property type="protein sequence ID" value="SHJ59512.1"/>
    <property type="molecule type" value="Genomic_DNA"/>
</dbReference>
<keyword evidence="2" id="KW-1185">Reference proteome</keyword>
<organism evidence="1 2">
    <name type="scientific">Anaerocolumna jejuensis DSM 15929</name>
    <dbReference type="NCBI Taxonomy" id="1121322"/>
    <lineage>
        <taxon>Bacteria</taxon>
        <taxon>Bacillati</taxon>
        <taxon>Bacillota</taxon>
        <taxon>Clostridia</taxon>
        <taxon>Lachnospirales</taxon>
        <taxon>Lachnospiraceae</taxon>
        <taxon>Anaerocolumna</taxon>
    </lineage>
</organism>
<name>A0A1M6KKL9_9FIRM</name>
<dbReference type="Proteomes" id="UP000184386">
    <property type="component" value="Unassembled WGS sequence"/>
</dbReference>
<evidence type="ECO:0000313" key="1">
    <source>
        <dbReference type="EMBL" id="SHJ59512.1"/>
    </source>
</evidence>
<proteinExistence type="predicted"/>
<evidence type="ECO:0000313" key="2">
    <source>
        <dbReference type="Proteomes" id="UP000184386"/>
    </source>
</evidence>
<gene>
    <name evidence="1" type="ORF">SAMN02745136_00488</name>
</gene>
<dbReference type="AlphaFoldDB" id="A0A1M6KKL9"/>
<dbReference type="STRING" id="1121322.SAMN02745136_00488"/>
<dbReference type="RefSeq" id="WP_073272551.1">
    <property type="nucleotide sequence ID" value="NZ_FRAC01000006.1"/>
</dbReference>
<sequence length="282" mass="33642">MGLLIKRYFYRIPSVGDIVRVTNRRIEAIEQDTVHDEMRKYRNADINEIREVYKSDPDFIELHCLLGRQRLYGYIDYRDGYVIGKGKDGDLFKINIELYKAQHPFEKLEEPEDKIVKTAVYGSHFRNLKMYKLTYDEQNKENFSIHTDWVDYQPESFVYDANMYCGLHFTTLSSVLDTFDDLHTIYGHKLVVLSFPEELHSEIYYNYQSDYWCGDKVYVETIMDLSERRTWDYIMSVLEFKETEEIRGFLDNSIKYLHRLKSDAGLSYGDAILYLETRKNIS</sequence>